<dbReference type="Proteomes" id="UP001226691">
    <property type="component" value="Unassembled WGS sequence"/>
</dbReference>
<name>A0ABU0TR17_MICTR</name>
<reference evidence="2 3" key="1">
    <citation type="submission" date="2023-07" db="EMBL/GenBank/DDBJ databases">
        <title>Functional and genomic diversity of the sorghum phyllosphere microbiome.</title>
        <authorList>
            <person name="Shade A."/>
        </authorList>
    </citation>
    <scope>NUCLEOTIDE SEQUENCE [LARGE SCALE GENOMIC DNA]</scope>
    <source>
        <strain evidence="2 3">SORGH_AS_1207</strain>
    </source>
</reference>
<feature type="compositionally biased region" description="Basic and acidic residues" evidence="1">
    <location>
        <begin position="1"/>
        <end position="18"/>
    </location>
</feature>
<dbReference type="RefSeq" id="WP_307480160.1">
    <property type="nucleotide sequence ID" value="NZ_JAUTBF010000001.1"/>
</dbReference>
<sequence>MHRVAEKEPLVEGRDPWMPDHPAVIDVARRAEPVRAGPGAHIEDAGAGVQRRHQVRRRVCDGARGVGTQHALVVSAA</sequence>
<evidence type="ECO:0000313" key="2">
    <source>
        <dbReference type="EMBL" id="MDQ1122112.1"/>
    </source>
</evidence>
<protein>
    <submittedName>
        <fullName evidence="2">Uncharacterized protein</fullName>
    </submittedName>
</protein>
<keyword evidence="3" id="KW-1185">Reference proteome</keyword>
<gene>
    <name evidence="2" type="ORF">QE412_000685</name>
</gene>
<feature type="region of interest" description="Disordered" evidence="1">
    <location>
        <begin position="1"/>
        <end position="20"/>
    </location>
</feature>
<organism evidence="2 3">
    <name type="scientific">Microbacterium trichothecenolyticum</name>
    <name type="common">Aureobacterium trichothecenolyticum</name>
    <dbReference type="NCBI Taxonomy" id="69370"/>
    <lineage>
        <taxon>Bacteria</taxon>
        <taxon>Bacillati</taxon>
        <taxon>Actinomycetota</taxon>
        <taxon>Actinomycetes</taxon>
        <taxon>Micrococcales</taxon>
        <taxon>Microbacteriaceae</taxon>
        <taxon>Microbacterium</taxon>
    </lineage>
</organism>
<evidence type="ECO:0000256" key="1">
    <source>
        <dbReference type="SAM" id="MobiDB-lite"/>
    </source>
</evidence>
<proteinExistence type="predicted"/>
<evidence type="ECO:0000313" key="3">
    <source>
        <dbReference type="Proteomes" id="UP001226691"/>
    </source>
</evidence>
<dbReference type="EMBL" id="JAUTBF010000001">
    <property type="protein sequence ID" value="MDQ1122112.1"/>
    <property type="molecule type" value="Genomic_DNA"/>
</dbReference>
<accession>A0ABU0TR17</accession>
<comment type="caution">
    <text evidence="2">The sequence shown here is derived from an EMBL/GenBank/DDBJ whole genome shotgun (WGS) entry which is preliminary data.</text>
</comment>